<evidence type="ECO:0000256" key="1">
    <source>
        <dbReference type="ARBA" id="ARBA00008140"/>
    </source>
</evidence>
<dbReference type="SUPFAM" id="SSF57903">
    <property type="entry name" value="FYVE/PHD zinc finger"/>
    <property type="match status" value="1"/>
</dbReference>
<comment type="caution">
    <text evidence="6">The sequence shown here is derived from an EMBL/GenBank/DDBJ whole genome shotgun (WGS) entry which is preliminary data.</text>
</comment>
<accession>A0AA36NB90</accession>
<keyword evidence="7" id="KW-1185">Reference proteome</keyword>
<evidence type="ECO:0000256" key="3">
    <source>
        <dbReference type="ARBA" id="ARBA00022801"/>
    </source>
</evidence>
<dbReference type="InterPro" id="IPR008580">
    <property type="entry name" value="PPPDE_dom"/>
</dbReference>
<dbReference type="InterPro" id="IPR002048">
    <property type="entry name" value="EF_hand_dom"/>
</dbReference>
<dbReference type="InterPro" id="IPR011011">
    <property type="entry name" value="Znf_FYVE_PHD"/>
</dbReference>
<dbReference type="Proteomes" id="UP001178507">
    <property type="component" value="Unassembled WGS sequence"/>
</dbReference>
<dbReference type="SMART" id="SM01179">
    <property type="entry name" value="DUF862"/>
    <property type="match status" value="1"/>
</dbReference>
<sequence length="650" mass="71566">MDEPEISEDLASFTTSGLNLNSCLGSILARFSELDADGSGGITGDELAKHWLMAAQEVAKRPLSASEQSLIWAGVQRSFETMDVQQDGIITQQEWLHMALLELHPAGPRNAEILHRQIRQSPGLVPGLVQSWLEVDERACGLVTRKMLNMTLLDFDSETESKVLAALQSLGAESLTYAEYVAFTLKLSFSPVELYFYDLSKRFASVLSPILLGQYEDGIWHTSVGVFGQELYFFGSILSCPPGQSEFGQPTKSISLGYTLRTAQEVDAELKKIYFQYRPHLYDAFDHNCNTLSDHLVQFLLGQHIPESVRLMSERLKGSTLVKALRPVLNRILGKQASREGEERILALEEGSRLRRKQRRDDTSKQYKDLSFGDSDEEAETARDSSGFGSQEPCDLVLFHAPGVSAPVVAQAVAEHPDGAMDLVWFDHEGKKQHATASANKLEPYRPVLRILASPELENFQRSSSTETCVGDVEAAVVTCPNGHALIRSQPSFWSAAKQCQLCQEPIPQRKVRMTCFSCKYFVCGTCYLHSHNANVGQNPAAVKLVADELWPRCPAMGHPLERFAGVDGGALCECCGANEIGSTGPYFLTCRRCHFQLCYACARKALCALLNDACEPLALGDSSELGADVVRKCLAERAEQKQPGCGGVV</sequence>
<evidence type="ECO:0000313" key="6">
    <source>
        <dbReference type="EMBL" id="CAJ1399589.1"/>
    </source>
</evidence>
<dbReference type="PROSITE" id="PS51858">
    <property type="entry name" value="PPPDE"/>
    <property type="match status" value="1"/>
</dbReference>
<name>A0AA36NB90_9DINO</name>
<dbReference type="Pfam" id="PF05903">
    <property type="entry name" value="Peptidase_C97"/>
    <property type="match status" value="1"/>
</dbReference>
<dbReference type="Gene3D" id="3.90.1720.30">
    <property type="entry name" value="PPPDE domains"/>
    <property type="match status" value="1"/>
</dbReference>
<dbReference type="CDD" id="cd00051">
    <property type="entry name" value="EFh"/>
    <property type="match status" value="1"/>
</dbReference>
<dbReference type="GO" id="GO:0008233">
    <property type="term" value="F:peptidase activity"/>
    <property type="evidence" value="ECO:0007669"/>
    <property type="project" value="UniProtKB-KW"/>
</dbReference>
<dbReference type="PANTHER" id="PTHR12378:SF7">
    <property type="entry name" value="DESUMOYLATING ISOPEPTIDASE 1"/>
    <property type="match status" value="1"/>
</dbReference>
<dbReference type="GO" id="GO:0005509">
    <property type="term" value="F:calcium ion binding"/>
    <property type="evidence" value="ECO:0007669"/>
    <property type="project" value="InterPro"/>
</dbReference>
<protein>
    <recommendedName>
        <fullName evidence="5">PPPDE domain-containing protein</fullName>
    </recommendedName>
</protein>
<dbReference type="GO" id="GO:0006508">
    <property type="term" value="P:proteolysis"/>
    <property type="evidence" value="ECO:0007669"/>
    <property type="project" value="UniProtKB-KW"/>
</dbReference>
<keyword evidence="3" id="KW-0378">Hydrolase</keyword>
<dbReference type="Gene3D" id="1.10.238.10">
    <property type="entry name" value="EF-hand"/>
    <property type="match status" value="1"/>
</dbReference>
<evidence type="ECO:0000256" key="2">
    <source>
        <dbReference type="ARBA" id="ARBA00022670"/>
    </source>
</evidence>
<feature type="region of interest" description="Disordered" evidence="4">
    <location>
        <begin position="353"/>
        <end position="389"/>
    </location>
</feature>
<evidence type="ECO:0000256" key="4">
    <source>
        <dbReference type="SAM" id="MobiDB-lite"/>
    </source>
</evidence>
<feature type="domain" description="PPPDE" evidence="5">
    <location>
        <begin position="190"/>
        <end position="330"/>
    </location>
</feature>
<organism evidence="6 7">
    <name type="scientific">Effrenium voratum</name>
    <dbReference type="NCBI Taxonomy" id="2562239"/>
    <lineage>
        <taxon>Eukaryota</taxon>
        <taxon>Sar</taxon>
        <taxon>Alveolata</taxon>
        <taxon>Dinophyceae</taxon>
        <taxon>Suessiales</taxon>
        <taxon>Symbiodiniaceae</taxon>
        <taxon>Effrenium</taxon>
    </lineage>
</organism>
<dbReference type="PANTHER" id="PTHR12378">
    <property type="entry name" value="DESUMOYLATING ISOPEPTIDASE"/>
    <property type="match status" value="1"/>
</dbReference>
<evidence type="ECO:0000313" key="7">
    <source>
        <dbReference type="Proteomes" id="UP001178507"/>
    </source>
</evidence>
<gene>
    <name evidence="6" type="ORF">EVOR1521_LOCUS23099</name>
</gene>
<proteinExistence type="inferred from homology"/>
<reference evidence="6" key="1">
    <citation type="submission" date="2023-08" db="EMBL/GenBank/DDBJ databases">
        <authorList>
            <person name="Chen Y."/>
            <person name="Shah S."/>
            <person name="Dougan E. K."/>
            <person name="Thang M."/>
            <person name="Chan C."/>
        </authorList>
    </citation>
    <scope>NUCLEOTIDE SEQUENCE</scope>
</reference>
<dbReference type="SUPFAM" id="SSF47473">
    <property type="entry name" value="EF-hand"/>
    <property type="match status" value="1"/>
</dbReference>
<dbReference type="AlphaFoldDB" id="A0AA36NB90"/>
<feature type="compositionally biased region" description="Basic and acidic residues" evidence="4">
    <location>
        <begin position="353"/>
        <end position="368"/>
    </location>
</feature>
<dbReference type="EMBL" id="CAUJNA010003341">
    <property type="protein sequence ID" value="CAJ1399589.1"/>
    <property type="molecule type" value="Genomic_DNA"/>
</dbReference>
<dbReference type="InterPro" id="IPR042266">
    <property type="entry name" value="PPPDE_sf"/>
</dbReference>
<dbReference type="InterPro" id="IPR011992">
    <property type="entry name" value="EF-hand-dom_pair"/>
</dbReference>
<keyword evidence="2" id="KW-0645">Protease</keyword>
<dbReference type="GO" id="GO:0070646">
    <property type="term" value="P:protein modification by small protein removal"/>
    <property type="evidence" value="ECO:0007669"/>
    <property type="project" value="TreeGrafter"/>
</dbReference>
<evidence type="ECO:0000259" key="5">
    <source>
        <dbReference type="PROSITE" id="PS51858"/>
    </source>
</evidence>
<comment type="similarity">
    <text evidence="1">Belongs to the DeSI family.</text>
</comment>